<dbReference type="SUPFAM" id="SSF52540">
    <property type="entry name" value="P-loop containing nucleoside triphosphate hydrolases"/>
    <property type="match status" value="1"/>
</dbReference>
<comment type="function">
    <text evidence="8">ATP-binding (A) component of a common energy-coupling factor (ECF) ABC-transporter complex.</text>
</comment>
<accession>A0A9D1G796</accession>
<feature type="non-terminal residue" evidence="10">
    <location>
        <position position="258"/>
    </location>
</feature>
<dbReference type="PROSITE" id="PS50893">
    <property type="entry name" value="ABC_TRANSPORTER_2"/>
    <property type="match status" value="1"/>
</dbReference>
<dbReference type="InterPro" id="IPR003439">
    <property type="entry name" value="ABC_transporter-like_ATP-bd"/>
</dbReference>
<keyword evidence="4 8" id="KW-0547">Nucleotide-binding</keyword>
<dbReference type="EC" id="7.-.-.-" evidence="8"/>
<dbReference type="PANTHER" id="PTHR43553">
    <property type="entry name" value="HEAVY METAL TRANSPORTER"/>
    <property type="match status" value="1"/>
</dbReference>
<sequence>MNIKIEHLSYIYNMNQPIQYDALNDINATIADHDFIAIIGHTGSGKSTLIQNLNALLIPTSGKVIVDEYIIQRKIKIKNIKQLRKKIGIVFQFPEYQLFEENVEKDILFGPKNFGFEQEQLKGLASQVLKIVGLDDSFLKKSPFELSGGEKRRVAIAGILAFNPDVLIVDEPTAGLDPKAAKKMMDLFYELYTKENKTIILVTHQMDDVLKYAHRVMALKKGKLLAYTSPYQLFNDEKMMKELEIEIPPILKVAKEVK</sequence>
<keyword evidence="5 8" id="KW-0067">ATP-binding</keyword>
<dbReference type="FunFam" id="3.40.50.300:FF:000224">
    <property type="entry name" value="Energy-coupling factor transporter ATP-binding protein EcfA"/>
    <property type="match status" value="1"/>
</dbReference>
<keyword evidence="6" id="KW-1278">Translocase</keyword>
<reference evidence="10" key="2">
    <citation type="journal article" date="2021" name="PeerJ">
        <title>Extensive microbial diversity within the chicken gut microbiome revealed by metagenomics and culture.</title>
        <authorList>
            <person name="Gilroy R."/>
            <person name="Ravi A."/>
            <person name="Getino M."/>
            <person name="Pursley I."/>
            <person name="Horton D.L."/>
            <person name="Alikhan N.F."/>
            <person name="Baker D."/>
            <person name="Gharbi K."/>
            <person name="Hall N."/>
            <person name="Watson M."/>
            <person name="Adriaenssens E.M."/>
            <person name="Foster-Nyarko E."/>
            <person name="Jarju S."/>
            <person name="Secka A."/>
            <person name="Antonio M."/>
            <person name="Oren A."/>
            <person name="Chaudhuri R.R."/>
            <person name="La Ragione R."/>
            <person name="Hildebrand F."/>
            <person name="Pallen M.J."/>
        </authorList>
    </citation>
    <scope>NUCLEOTIDE SEQUENCE</scope>
    <source>
        <strain evidence="10">14508</strain>
    </source>
</reference>
<evidence type="ECO:0000256" key="5">
    <source>
        <dbReference type="ARBA" id="ARBA00022840"/>
    </source>
</evidence>
<dbReference type="GO" id="GO:0043190">
    <property type="term" value="C:ATP-binding cassette (ABC) transporter complex"/>
    <property type="evidence" value="ECO:0007669"/>
    <property type="project" value="TreeGrafter"/>
</dbReference>
<evidence type="ECO:0000256" key="8">
    <source>
        <dbReference type="RuleBase" id="RU365104"/>
    </source>
</evidence>
<evidence type="ECO:0000313" key="11">
    <source>
        <dbReference type="Proteomes" id="UP000886893"/>
    </source>
</evidence>
<dbReference type="Pfam" id="PF00005">
    <property type="entry name" value="ABC_tran"/>
    <property type="match status" value="1"/>
</dbReference>
<dbReference type="InterPro" id="IPR027417">
    <property type="entry name" value="P-loop_NTPase"/>
</dbReference>
<name>A0A9D1G796_9FIRM</name>
<comment type="subcellular location">
    <subcellularLocation>
        <location evidence="1 8">Cell membrane</location>
        <topology evidence="1 8">Peripheral membrane protein</topology>
    </subcellularLocation>
</comment>
<dbReference type="GO" id="GO:0042626">
    <property type="term" value="F:ATPase-coupled transmembrane transporter activity"/>
    <property type="evidence" value="ECO:0007669"/>
    <property type="project" value="TreeGrafter"/>
</dbReference>
<evidence type="ECO:0000256" key="1">
    <source>
        <dbReference type="ARBA" id="ARBA00004202"/>
    </source>
</evidence>
<protein>
    <recommendedName>
        <fullName evidence="8">Energy-coupling factor transporter ATP-binding protein EcfA2</fullName>
        <ecNumber evidence="8">7.-.-.-</ecNumber>
    </recommendedName>
</protein>
<comment type="caution">
    <text evidence="10">The sequence shown here is derived from an EMBL/GenBank/DDBJ whole genome shotgun (WGS) entry which is preliminary data.</text>
</comment>
<gene>
    <name evidence="10" type="ORF">IAD04_00980</name>
</gene>
<dbReference type="Gene3D" id="3.40.50.300">
    <property type="entry name" value="P-loop containing nucleotide triphosphate hydrolases"/>
    <property type="match status" value="1"/>
</dbReference>
<dbReference type="CDD" id="cd03225">
    <property type="entry name" value="ABC_cobalt_CbiO_domain1"/>
    <property type="match status" value="1"/>
</dbReference>
<dbReference type="GO" id="GO:0016887">
    <property type="term" value="F:ATP hydrolysis activity"/>
    <property type="evidence" value="ECO:0007669"/>
    <property type="project" value="InterPro"/>
</dbReference>
<dbReference type="InterPro" id="IPR030946">
    <property type="entry name" value="EcfA2"/>
</dbReference>
<evidence type="ECO:0000256" key="7">
    <source>
        <dbReference type="ARBA" id="ARBA00023136"/>
    </source>
</evidence>
<dbReference type="NCBIfam" id="TIGR04521">
    <property type="entry name" value="ECF_ATPase_2"/>
    <property type="match status" value="1"/>
</dbReference>
<dbReference type="Proteomes" id="UP000886893">
    <property type="component" value="Unassembled WGS sequence"/>
</dbReference>
<keyword evidence="3 8" id="KW-1003">Cell membrane</keyword>
<organism evidence="10 11">
    <name type="scientific">Candidatus Caccosoma faecigallinarum</name>
    <dbReference type="NCBI Taxonomy" id="2840720"/>
    <lineage>
        <taxon>Bacteria</taxon>
        <taxon>Bacillati</taxon>
        <taxon>Bacillota</taxon>
        <taxon>Bacillota incertae sedis</taxon>
        <taxon>Candidatus Caccosoma</taxon>
    </lineage>
</organism>
<keyword evidence="7 8" id="KW-0472">Membrane</keyword>
<evidence type="ECO:0000256" key="2">
    <source>
        <dbReference type="ARBA" id="ARBA00022448"/>
    </source>
</evidence>
<comment type="similarity">
    <text evidence="8">Belongs to the ABC transporter superfamily. Energy-coupling factor EcfA family.</text>
</comment>
<reference evidence="10" key="1">
    <citation type="submission" date="2020-10" db="EMBL/GenBank/DDBJ databases">
        <authorList>
            <person name="Gilroy R."/>
        </authorList>
    </citation>
    <scope>NUCLEOTIDE SEQUENCE</scope>
    <source>
        <strain evidence="10">14508</strain>
    </source>
</reference>
<dbReference type="SMART" id="SM00382">
    <property type="entry name" value="AAA"/>
    <property type="match status" value="1"/>
</dbReference>
<evidence type="ECO:0000256" key="3">
    <source>
        <dbReference type="ARBA" id="ARBA00022475"/>
    </source>
</evidence>
<dbReference type="PANTHER" id="PTHR43553:SF27">
    <property type="entry name" value="ENERGY-COUPLING FACTOR TRANSPORTER ATP-BINDING PROTEIN ECFA2"/>
    <property type="match status" value="1"/>
</dbReference>
<evidence type="ECO:0000256" key="6">
    <source>
        <dbReference type="ARBA" id="ARBA00022967"/>
    </source>
</evidence>
<evidence type="ECO:0000313" key="10">
    <source>
        <dbReference type="EMBL" id="HIT16939.1"/>
    </source>
</evidence>
<dbReference type="EMBL" id="DVKI01000031">
    <property type="protein sequence ID" value="HIT16939.1"/>
    <property type="molecule type" value="Genomic_DNA"/>
</dbReference>
<dbReference type="InterPro" id="IPR050095">
    <property type="entry name" value="ECF_ABC_transporter_ATP-bd"/>
</dbReference>
<dbReference type="GO" id="GO:0005524">
    <property type="term" value="F:ATP binding"/>
    <property type="evidence" value="ECO:0007669"/>
    <property type="project" value="UniProtKB-UniRule"/>
</dbReference>
<keyword evidence="2 8" id="KW-0813">Transport</keyword>
<feature type="domain" description="ABC transporter" evidence="9">
    <location>
        <begin position="3"/>
        <end position="246"/>
    </location>
</feature>
<dbReference type="PROSITE" id="PS00211">
    <property type="entry name" value="ABC_TRANSPORTER_1"/>
    <property type="match status" value="1"/>
</dbReference>
<dbReference type="InterPro" id="IPR003593">
    <property type="entry name" value="AAA+_ATPase"/>
</dbReference>
<dbReference type="InterPro" id="IPR017871">
    <property type="entry name" value="ABC_transporter-like_CS"/>
</dbReference>
<proteinExistence type="inferred from homology"/>
<evidence type="ECO:0000259" key="9">
    <source>
        <dbReference type="PROSITE" id="PS50893"/>
    </source>
</evidence>
<comment type="subunit">
    <text evidence="8">Forms a stable energy-coupling factor (ECF) transporter complex composed of 2 membrane-embedded substrate-binding proteins (S component), 2 ATP-binding proteins (A component) and 2 transmembrane proteins (T component).</text>
</comment>
<dbReference type="AlphaFoldDB" id="A0A9D1G796"/>
<evidence type="ECO:0000256" key="4">
    <source>
        <dbReference type="ARBA" id="ARBA00022741"/>
    </source>
</evidence>
<dbReference type="InterPro" id="IPR015856">
    <property type="entry name" value="ABC_transpr_CbiO/EcfA_su"/>
</dbReference>